<gene>
    <name evidence="1" type="ORF">MAR_035935</name>
</gene>
<name>A0ABY7EP40_MYAAR</name>
<dbReference type="EMBL" id="CP111018">
    <property type="protein sequence ID" value="WAR10859.1"/>
    <property type="molecule type" value="Genomic_DNA"/>
</dbReference>
<keyword evidence="2" id="KW-1185">Reference proteome</keyword>
<dbReference type="Proteomes" id="UP001164746">
    <property type="component" value="Chromosome 7"/>
</dbReference>
<sequence>MFDGNVRGVSPDKVPQKIEVVVILKHYNKNDEQRVSKYIETAFMEAVKKYDVAVFTSQDRKALNTYQEEAAFFASEDVKEHIQFYVKRLFEETVAFGGYRRGRLHEKLTISSKRIEDGQKIIIRSRPTTVTSVMDLRRIVSSDERMETCRELTELLTRELPSSEGTIKINPDETPTIKCVGEIELVDRHGKKEVGYIFAMAVVGDRFLVAVDLYKRPCLRCFDVDIGKQVGHCAFDTGARPTGLTTIPGNRVAVTLPYSVWFLRVTENGDLSSENQMKVNKIYQGIASCGDNLIVSYKHPDPGVRILDMKGNVLKEFEKDYDDENLFEWPNCMAVGPDHSTIYITEKGNKSVTALTMEGHVGGVVVVKELEPFPTYITVDSGGRVYVCGFDTVFLVSFESGTVIPLLDKRNGITNSRCMSVHDQTRHLYVGSWYSNVIMVFEMPKLATA</sequence>
<evidence type="ECO:0000313" key="1">
    <source>
        <dbReference type="EMBL" id="WAR10859.1"/>
    </source>
</evidence>
<reference evidence="1" key="1">
    <citation type="submission" date="2022-11" db="EMBL/GenBank/DDBJ databases">
        <title>Centuries of genome instability and evolution in soft-shell clam transmissible cancer (bioRxiv).</title>
        <authorList>
            <person name="Hart S.F.M."/>
            <person name="Yonemitsu M.A."/>
            <person name="Giersch R.M."/>
            <person name="Beal B.F."/>
            <person name="Arriagada G."/>
            <person name="Davis B.W."/>
            <person name="Ostrander E.A."/>
            <person name="Goff S.P."/>
            <person name="Metzger M.J."/>
        </authorList>
    </citation>
    <scope>NUCLEOTIDE SEQUENCE</scope>
    <source>
        <strain evidence="1">MELC-2E11</strain>
        <tissue evidence="1">Siphon/mantle</tissue>
    </source>
</reference>
<proteinExistence type="predicted"/>
<accession>A0ABY7EP40</accession>
<dbReference type="InterPro" id="IPR011042">
    <property type="entry name" value="6-blade_b-propeller_TolB-like"/>
</dbReference>
<evidence type="ECO:0000313" key="2">
    <source>
        <dbReference type="Proteomes" id="UP001164746"/>
    </source>
</evidence>
<protein>
    <submittedName>
        <fullName evidence="1">Uncharacterized protein</fullName>
    </submittedName>
</protein>
<dbReference type="Gene3D" id="2.120.10.30">
    <property type="entry name" value="TolB, C-terminal domain"/>
    <property type="match status" value="1"/>
</dbReference>
<organism evidence="1 2">
    <name type="scientific">Mya arenaria</name>
    <name type="common">Soft-shell clam</name>
    <dbReference type="NCBI Taxonomy" id="6604"/>
    <lineage>
        <taxon>Eukaryota</taxon>
        <taxon>Metazoa</taxon>
        <taxon>Spiralia</taxon>
        <taxon>Lophotrochozoa</taxon>
        <taxon>Mollusca</taxon>
        <taxon>Bivalvia</taxon>
        <taxon>Autobranchia</taxon>
        <taxon>Heteroconchia</taxon>
        <taxon>Euheterodonta</taxon>
        <taxon>Imparidentia</taxon>
        <taxon>Neoheterodontei</taxon>
        <taxon>Myida</taxon>
        <taxon>Myoidea</taxon>
        <taxon>Myidae</taxon>
        <taxon>Mya</taxon>
    </lineage>
</organism>
<dbReference type="SUPFAM" id="SSF75011">
    <property type="entry name" value="3-carboxy-cis,cis-mucoante lactonizing enzyme"/>
    <property type="match status" value="1"/>
</dbReference>